<organism evidence="2 3">
    <name type="scientific">Pectobacterium jejuense</name>
    <dbReference type="NCBI Taxonomy" id="2974022"/>
    <lineage>
        <taxon>Bacteria</taxon>
        <taxon>Pseudomonadati</taxon>
        <taxon>Pseudomonadota</taxon>
        <taxon>Gammaproteobacteria</taxon>
        <taxon>Enterobacterales</taxon>
        <taxon>Pectobacteriaceae</taxon>
        <taxon>Pectobacterium</taxon>
    </lineage>
</organism>
<evidence type="ECO:0000313" key="2">
    <source>
        <dbReference type="EMBL" id="MFJ5513941.1"/>
    </source>
</evidence>
<dbReference type="Proteomes" id="UP001617702">
    <property type="component" value="Unassembled WGS sequence"/>
</dbReference>
<feature type="region of interest" description="Disordered" evidence="1">
    <location>
        <begin position="27"/>
        <end position="79"/>
    </location>
</feature>
<dbReference type="RefSeq" id="WP_268580753.1">
    <property type="nucleotide sequence ID" value="NZ_JAPQKX010000010.1"/>
</dbReference>
<protein>
    <submittedName>
        <fullName evidence="2">Uncharacterized protein</fullName>
    </submittedName>
</protein>
<keyword evidence="3" id="KW-1185">Reference proteome</keyword>
<gene>
    <name evidence="2" type="ORF">ACIPUH_14205</name>
</gene>
<feature type="compositionally biased region" description="Basic residues" evidence="1">
    <location>
        <begin position="67"/>
        <end position="79"/>
    </location>
</feature>
<evidence type="ECO:0000256" key="1">
    <source>
        <dbReference type="SAM" id="MobiDB-lite"/>
    </source>
</evidence>
<name>A0ABW8GXD7_9GAMM</name>
<sequence>MLYYNLDHKTDNQYNLATSSITGFQHPEGLGRAKMEGDDSTPAAVIGKERERRDKKKKNGGSGHTQCARKRTAINGKFR</sequence>
<proteinExistence type="predicted"/>
<reference evidence="2 3" key="1">
    <citation type="submission" date="2024-10" db="EMBL/GenBank/DDBJ databases">
        <authorList>
            <person name="Lu C.-H."/>
        </authorList>
    </citation>
    <scope>NUCLEOTIDE SEQUENCE [LARGE SCALE GENOMIC DNA]</scope>
    <source>
        <strain evidence="2 3">22LXZD03-01</strain>
    </source>
</reference>
<accession>A0ABW8GXD7</accession>
<dbReference type="EMBL" id="JBIXLB010000006">
    <property type="protein sequence ID" value="MFJ5513941.1"/>
    <property type="molecule type" value="Genomic_DNA"/>
</dbReference>
<evidence type="ECO:0000313" key="3">
    <source>
        <dbReference type="Proteomes" id="UP001617702"/>
    </source>
</evidence>
<comment type="caution">
    <text evidence="2">The sequence shown here is derived from an EMBL/GenBank/DDBJ whole genome shotgun (WGS) entry which is preliminary data.</text>
</comment>